<reference evidence="2" key="1">
    <citation type="submission" date="2021-04" db="EMBL/GenBank/DDBJ databases">
        <title>The complete genome sequence of Caulobacter sp. S6.</title>
        <authorList>
            <person name="Tang Y."/>
            <person name="Ouyang W."/>
            <person name="Liu Q."/>
            <person name="Huang B."/>
            <person name="Guo Z."/>
            <person name="Lei P."/>
        </authorList>
    </citation>
    <scope>NUCLEOTIDE SEQUENCE</scope>
    <source>
        <strain evidence="2">S6</strain>
    </source>
</reference>
<accession>A0A975FV85</accession>
<gene>
    <name evidence="2" type="ORF">KCG34_12950</name>
</gene>
<dbReference type="EMBL" id="CP073078">
    <property type="protein sequence ID" value="QUD86015.1"/>
    <property type="molecule type" value="Genomic_DNA"/>
</dbReference>
<keyword evidence="1" id="KW-0732">Signal</keyword>
<dbReference type="GO" id="GO:0005524">
    <property type="term" value="F:ATP binding"/>
    <property type="evidence" value="ECO:0007669"/>
    <property type="project" value="TreeGrafter"/>
</dbReference>
<feature type="chain" id="PRO_5038007422" evidence="1">
    <location>
        <begin position="21"/>
        <end position="384"/>
    </location>
</feature>
<dbReference type="GO" id="GO:0016887">
    <property type="term" value="F:ATP hydrolysis activity"/>
    <property type="evidence" value="ECO:0007669"/>
    <property type="project" value="TreeGrafter"/>
</dbReference>
<evidence type="ECO:0000256" key="1">
    <source>
        <dbReference type="SAM" id="SignalP"/>
    </source>
</evidence>
<dbReference type="Gene3D" id="3.40.50.300">
    <property type="entry name" value="P-loop containing nucleotide triphosphate hydrolases"/>
    <property type="match status" value="1"/>
</dbReference>
<dbReference type="GO" id="GO:0005829">
    <property type="term" value="C:cytosol"/>
    <property type="evidence" value="ECO:0007669"/>
    <property type="project" value="TreeGrafter"/>
</dbReference>
<sequence length="384" mass="39992">MSKSRILTVGQALGSLAAQAFPGAAVESLDAAALVAPSIAPETLDLVLIETQAADPGALARLVEGMAAWRRPPAAIFLGEHLPAALARALFRLERSDVLSWPLSAIELARAAAPLLNVSVAAPTPTHQSRCWSVMGAVGGSGGTTLAIELACGLAARNAGRVALFDLNLADGAASAYLGVPGNMRLAEAAATPERIDAAVLEAFGLPSGAGFDLFAAPRDPHGFSKVTPAAVCRLLEVACEVYDFILIDLPRHRQPWTADVLAGSDEVILVSELTVPALLSARALTSEVEAELPSGRRPRIVLNRMAARVFGPAPSRAEAEKALGRKVDGAITSDWEAAACSVNLGGAISQHRPRSKIVKDVIALVDFLAPVEVEPEQRSKASR</sequence>
<dbReference type="PANTHER" id="PTHR43384">
    <property type="entry name" value="SEPTUM SITE-DETERMINING PROTEIN MIND HOMOLOG, CHLOROPLASTIC-RELATED"/>
    <property type="match status" value="1"/>
</dbReference>
<dbReference type="PANTHER" id="PTHR43384:SF13">
    <property type="entry name" value="SLR0110 PROTEIN"/>
    <property type="match status" value="1"/>
</dbReference>
<organism evidence="2 3">
    <name type="scientific">Phenylobacterium montanum</name>
    <dbReference type="NCBI Taxonomy" id="2823693"/>
    <lineage>
        <taxon>Bacteria</taxon>
        <taxon>Pseudomonadati</taxon>
        <taxon>Pseudomonadota</taxon>
        <taxon>Alphaproteobacteria</taxon>
        <taxon>Caulobacterales</taxon>
        <taxon>Caulobacteraceae</taxon>
        <taxon>Phenylobacterium</taxon>
    </lineage>
</organism>
<dbReference type="GO" id="GO:0051782">
    <property type="term" value="P:negative regulation of cell division"/>
    <property type="evidence" value="ECO:0007669"/>
    <property type="project" value="TreeGrafter"/>
</dbReference>
<name>A0A975FV85_9CAUL</name>
<dbReference type="InterPro" id="IPR050625">
    <property type="entry name" value="ParA/MinD_ATPase"/>
</dbReference>
<proteinExistence type="predicted"/>
<evidence type="ECO:0000313" key="2">
    <source>
        <dbReference type="EMBL" id="QUD86015.1"/>
    </source>
</evidence>
<dbReference type="Proteomes" id="UP000676409">
    <property type="component" value="Chromosome"/>
</dbReference>
<dbReference type="RefSeq" id="WP_211936067.1">
    <property type="nucleotide sequence ID" value="NZ_CP073078.1"/>
</dbReference>
<dbReference type="GO" id="GO:0009898">
    <property type="term" value="C:cytoplasmic side of plasma membrane"/>
    <property type="evidence" value="ECO:0007669"/>
    <property type="project" value="TreeGrafter"/>
</dbReference>
<dbReference type="AlphaFoldDB" id="A0A975FV85"/>
<evidence type="ECO:0000313" key="3">
    <source>
        <dbReference type="Proteomes" id="UP000676409"/>
    </source>
</evidence>
<keyword evidence="3" id="KW-1185">Reference proteome</keyword>
<dbReference type="InterPro" id="IPR027417">
    <property type="entry name" value="P-loop_NTPase"/>
</dbReference>
<dbReference type="SUPFAM" id="SSF52540">
    <property type="entry name" value="P-loop containing nucleoside triphosphate hydrolases"/>
    <property type="match status" value="1"/>
</dbReference>
<feature type="signal peptide" evidence="1">
    <location>
        <begin position="1"/>
        <end position="20"/>
    </location>
</feature>
<protein>
    <submittedName>
        <fullName evidence="2">AAA family ATPase</fullName>
    </submittedName>
</protein>
<dbReference type="KEGG" id="caul:KCG34_12950"/>